<dbReference type="PRINTS" id="PR00047">
    <property type="entry name" value="STROIDFINGER"/>
</dbReference>
<keyword evidence="7" id="KW-0675">Receptor</keyword>
<evidence type="ECO:0000256" key="8">
    <source>
        <dbReference type="ARBA" id="ARBA00023242"/>
    </source>
</evidence>
<evidence type="ECO:0000256" key="4">
    <source>
        <dbReference type="ARBA" id="ARBA00023015"/>
    </source>
</evidence>
<evidence type="ECO:0000259" key="10">
    <source>
        <dbReference type="PROSITE" id="PS51030"/>
    </source>
</evidence>
<reference evidence="11 12" key="1">
    <citation type="submission" date="2023-08" db="EMBL/GenBank/DDBJ databases">
        <title>A Necator americanus chromosomal reference genome.</title>
        <authorList>
            <person name="Ilik V."/>
            <person name="Petrzelkova K.J."/>
            <person name="Pardy F."/>
            <person name="Fuh T."/>
            <person name="Niatou-Singa F.S."/>
            <person name="Gouil Q."/>
            <person name="Baker L."/>
            <person name="Ritchie M.E."/>
            <person name="Jex A.R."/>
            <person name="Gazzola D."/>
            <person name="Li H."/>
            <person name="Toshio Fujiwara R."/>
            <person name="Zhan B."/>
            <person name="Aroian R.V."/>
            <person name="Pafco B."/>
            <person name="Schwarz E.M."/>
        </authorList>
    </citation>
    <scope>NUCLEOTIDE SEQUENCE [LARGE SCALE GENOMIC DNA]</scope>
    <source>
        <strain evidence="11 12">Aroian</strain>
        <tissue evidence="11">Whole animal</tissue>
    </source>
</reference>
<sequence>MQPPQENNAESNSFRIPPASTSSSTASLHPTSQRPSFTLPGMGIQRQLPTPTLYPPSLLAQMFQPYLNGVFPPPEIAFHLMQASSSTQPKLPPLDPNVLSKRMHHISEDRDSGNESLSYAGSPPLSGTSSNDSSRSNSFSVSALLKTEIISKVRQNVAAPGPSVHSETKPPKISEADPPARSDPQPVHAPTPVKPSTFPGLPPNFHHQLPMGNFHFPHITAPGPLGQLSNFGLPPGPPGPLTPQRPAQSGNYPDHFKMQHFFTMGMPVSDGSSQRDICVVCHDNASGYHYGVMSCEGCKGFFRRTVQKNMDYTCHKEKQCPVDRVSRNRCQACRFQKCLDKGMTKESVRQDRTRKRKTRDEEKDTELDDTRTLMNTVDEVTNAYREAFGDANEEDIVSRVRRFVSKVTLFKEYSEEQLTAKIQKGARGCMLLRAAFVPGETSAAPDCGALLERLRSGLSDIEVEELALLSAVHVAQPNGTHGNDNVTMRLSECLQAQVRINNPEKENSNKFTRMLFKLPLLDD</sequence>
<dbReference type="PANTHER" id="PTHR24085">
    <property type="entry name" value="NUCLEAR HORMONE RECEPTOR"/>
    <property type="match status" value="1"/>
</dbReference>
<feature type="compositionally biased region" description="Polar residues" evidence="9">
    <location>
        <begin position="1"/>
        <end position="14"/>
    </location>
</feature>
<dbReference type="SMART" id="SM00399">
    <property type="entry name" value="ZnF_C4"/>
    <property type="match status" value="1"/>
</dbReference>
<proteinExistence type="predicted"/>
<evidence type="ECO:0000256" key="1">
    <source>
        <dbReference type="ARBA" id="ARBA00022723"/>
    </source>
</evidence>
<keyword evidence="6" id="KW-0804">Transcription</keyword>
<keyword evidence="12" id="KW-1185">Reference proteome</keyword>
<keyword evidence="3" id="KW-0862">Zinc</keyword>
<feature type="compositionally biased region" description="Low complexity" evidence="9">
    <location>
        <begin position="17"/>
        <end position="27"/>
    </location>
</feature>
<feature type="region of interest" description="Disordered" evidence="9">
    <location>
        <begin position="225"/>
        <end position="248"/>
    </location>
</feature>
<dbReference type="InterPro" id="IPR035500">
    <property type="entry name" value="NHR-like_dom_sf"/>
</dbReference>
<keyword evidence="5" id="KW-0238">DNA-binding</keyword>
<dbReference type="CDD" id="cd06916">
    <property type="entry name" value="NR_DBD_like"/>
    <property type="match status" value="1"/>
</dbReference>
<feature type="region of interest" description="Disordered" evidence="9">
    <location>
        <begin position="156"/>
        <end position="206"/>
    </location>
</feature>
<keyword evidence="2" id="KW-0863">Zinc-finger</keyword>
<feature type="domain" description="Nuclear receptor" evidence="10">
    <location>
        <begin position="275"/>
        <end position="350"/>
    </location>
</feature>
<evidence type="ECO:0000256" key="3">
    <source>
        <dbReference type="ARBA" id="ARBA00022833"/>
    </source>
</evidence>
<dbReference type="SUPFAM" id="SSF48508">
    <property type="entry name" value="Nuclear receptor ligand-binding domain"/>
    <property type="match status" value="1"/>
</dbReference>
<comment type="caution">
    <text evidence="11">The sequence shown here is derived from an EMBL/GenBank/DDBJ whole genome shotgun (WGS) entry which is preliminary data.</text>
</comment>
<feature type="region of interest" description="Disordered" evidence="9">
    <location>
        <begin position="346"/>
        <end position="367"/>
    </location>
</feature>
<feature type="region of interest" description="Disordered" evidence="9">
    <location>
        <begin position="105"/>
        <end position="137"/>
    </location>
</feature>
<feature type="compositionally biased region" description="Pro residues" evidence="9">
    <location>
        <begin position="234"/>
        <end position="243"/>
    </location>
</feature>
<dbReference type="PANTHER" id="PTHR24085:SF9">
    <property type="match status" value="1"/>
</dbReference>
<evidence type="ECO:0000256" key="7">
    <source>
        <dbReference type="ARBA" id="ARBA00023170"/>
    </source>
</evidence>
<dbReference type="EMBL" id="JAVFWL010000001">
    <property type="protein sequence ID" value="KAK6730539.1"/>
    <property type="molecule type" value="Genomic_DNA"/>
</dbReference>
<evidence type="ECO:0000313" key="11">
    <source>
        <dbReference type="EMBL" id="KAK6730539.1"/>
    </source>
</evidence>
<accession>A0ABR1BVY6</accession>
<dbReference type="SUPFAM" id="SSF57716">
    <property type="entry name" value="Glucocorticoid receptor-like (DNA-binding domain)"/>
    <property type="match status" value="1"/>
</dbReference>
<dbReference type="PROSITE" id="PS51030">
    <property type="entry name" value="NUCLEAR_REC_DBD_2"/>
    <property type="match status" value="1"/>
</dbReference>
<protein>
    <recommendedName>
        <fullName evidence="10">Nuclear receptor domain-containing protein</fullName>
    </recommendedName>
</protein>
<evidence type="ECO:0000256" key="9">
    <source>
        <dbReference type="SAM" id="MobiDB-lite"/>
    </source>
</evidence>
<dbReference type="Pfam" id="PF00105">
    <property type="entry name" value="zf-C4"/>
    <property type="match status" value="1"/>
</dbReference>
<name>A0ABR1BVY6_NECAM</name>
<dbReference type="InterPro" id="IPR001628">
    <property type="entry name" value="Znf_hrmn_rcpt"/>
</dbReference>
<dbReference type="Proteomes" id="UP001303046">
    <property type="component" value="Unassembled WGS sequence"/>
</dbReference>
<evidence type="ECO:0000256" key="2">
    <source>
        <dbReference type="ARBA" id="ARBA00022771"/>
    </source>
</evidence>
<keyword evidence="8" id="KW-0539">Nucleus</keyword>
<keyword evidence="4" id="KW-0805">Transcription regulation</keyword>
<keyword evidence="1" id="KW-0479">Metal-binding</keyword>
<organism evidence="11 12">
    <name type="scientific">Necator americanus</name>
    <name type="common">Human hookworm</name>
    <dbReference type="NCBI Taxonomy" id="51031"/>
    <lineage>
        <taxon>Eukaryota</taxon>
        <taxon>Metazoa</taxon>
        <taxon>Ecdysozoa</taxon>
        <taxon>Nematoda</taxon>
        <taxon>Chromadorea</taxon>
        <taxon>Rhabditida</taxon>
        <taxon>Rhabditina</taxon>
        <taxon>Rhabditomorpha</taxon>
        <taxon>Strongyloidea</taxon>
        <taxon>Ancylostomatidae</taxon>
        <taxon>Bunostominae</taxon>
        <taxon>Necator</taxon>
    </lineage>
</organism>
<feature type="compositionally biased region" description="Basic and acidic residues" evidence="9">
    <location>
        <begin position="166"/>
        <end position="180"/>
    </location>
</feature>
<dbReference type="InterPro" id="IPR013088">
    <property type="entry name" value="Znf_NHR/GATA"/>
</dbReference>
<dbReference type="Gene3D" id="3.30.50.10">
    <property type="entry name" value="Erythroid Transcription Factor GATA-1, subunit A"/>
    <property type="match status" value="1"/>
</dbReference>
<evidence type="ECO:0000256" key="5">
    <source>
        <dbReference type="ARBA" id="ARBA00023125"/>
    </source>
</evidence>
<dbReference type="PROSITE" id="PS00031">
    <property type="entry name" value="NUCLEAR_REC_DBD_1"/>
    <property type="match status" value="1"/>
</dbReference>
<feature type="compositionally biased region" description="Low complexity" evidence="9">
    <location>
        <begin position="126"/>
        <end position="137"/>
    </location>
</feature>
<gene>
    <name evidence="11" type="primary">Necator_chrI.g3295</name>
    <name evidence="11" type="ORF">RB195_007166</name>
</gene>
<evidence type="ECO:0000256" key="6">
    <source>
        <dbReference type="ARBA" id="ARBA00023163"/>
    </source>
</evidence>
<evidence type="ECO:0000313" key="12">
    <source>
        <dbReference type="Proteomes" id="UP001303046"/>
    </source>
</evidence>
<feature type="region of interest" description="Disordered" evidence="9">
    <location>
        <begin position="1"/>
        <end position="44"/>
    </location>
</feature>